<evidence type="ECO:0000256" key="5">
    <source>
        <dbReference type="ARBA" id="ARBA00023180"/>
    </source>
</evidence>
<dbReference type="SUPFAM" id="SSF57625">
    <property type="entry name" value="Invertebrate chitin-binding proteins"/>
    <property type="match status" value="1"/>
</dbReference>
<evidence type="ECO:0000313" key="8">
    <source>
        <dbReference type="EMBL" id="ETN62295.1"/>
    </source>
</evidence>
<dbReference type="VEuPathDB" id="VectorBase:ADAC006015"/>
<dbReference type="OMA" id="KFYKCFN"/>
<organism evidence="8">
    <name type="scientific">Anopheles darlingi</name>
    <name type="common">Mosquito</name>
    <dbReference type="NCBI Taxonomy" id="43151"/>
    <lineage>
        <taxon>Eukaryota</taxon>
        <taxon>Metazoa</taxon>
        <taxon>Ecdysozoa</taxon>
        <taxon>Arthropoda</taxon>
        <taxon>Hexapoda</taxon>
        <taxon>Insecta</taxon>
        <taxon>Pterygota</taxon>
        <taxon>Neoptera</taxon>
        <taxon>Endopterygota</taxon>
        <taxon>Diptera</taxon>
        <taxon>Nematocera</taxon>
        <taxon>Culicoidea</taxon>
        <taxon>Culicidae</taxon>
        <taxon>Anophelinae</taxon>
        <taxon>Anopheles</taxon>
    </lineage>
</organism>
<feature type="domain" description="Chitin-binding type-2" evidence="7">
    <location>
        <begin position="23"/>
        <end position="83"/>
    </location>
</feature>
<evidence type="ECO:0000256" key="1">
    <source>
        <dbReference type="ARBA" id="ARBA00022669"/>
    </source>
</evidence>
<gene>
    <name evidence="8" type="ORF">AND_006015</name>
</gene>
<dbReference type="GO" id="GO:0005576">
    <property type="term" value="C:extracellular region"/>
    <property type="evidence" value="ECO:0007669"/>
    <property type="project" value="InterPro"/>
</dbReference>
<dbReference type="SMART" id="SM00494">
    <property type="entry name" value="ChtBD2"/>
    <property type="match status" value="1"/>
</dbReference>
<reference evidence="8" key="3">
    <citation type="journal article" date="2013" name="Nucleic Acids Res.">
        <title>The genome of Anopheles darlingi, the main neotropical malaria vector.</title>
        <authorList>
            <person name="Marinotti O."/>
            <person name="Cerqueira G.C."/>
            <person name="de Almeida L.G."/>
            <person name="Ferro M.I."/>
            <person name="Loreto E.L."/>
            <person name="Zaha A."/>
            <person name="Teixeira S.M."/>
            <person name="Wespiser A.R."/>
            <person name="Almeida E Silva A."/>
            <person name="Schlindwein A.D."/>
            <person name="Pacheco A.C."/>
            <person name="Silva A.L."/>
            <person name="Graveley B.R."/>
            <person name="Walenz B.P."/>
            <person name="Lima Bde A."/>
            <person name="Ribeiro C.A."/>
            <person name="Nunes-Silva C.G."/>
            <person name="de Carvalho C.R."/>
            <person name="Soares C.M."/>
            <person name="de Menezes C.B."/>
            <person name="Matiolli C."/>
            <person name="Caffrey D."/>
            <person name="Araujo D.A."/>
            <person name="de Oliveira D.M."/>
            <person name="Golenbock D."/>
            <person name="Grisard E.C."/>
            <person name="Fantinatti-Garboggini F."/>
            <person name="de Carvalho F.M."/>
            <person name="Barcellos F.G."/>
            <person name="Prosdocimi F."/>
            <person name="May G."/>
            <person name="Azevedo Junior G.M."/>
            <person name="Guimaraes G.M."/>
            <person name="Goldman G.H."/>
            <person name="Padilha I.Q."/>
            <person name="Batista Jda S."/>
            <person name="Ferro J.A."/>
            <person name="Ribeiro J.M."/>
            <person name="Fietto J.L."/>
            <person name="Dabbas K.M."/>
            <person name="Cerdeira L."/>
            <person name="Agnez-Lima L.F."/>
            <person name="Brocchi M."/>
            <person name="de Carvalho M.O."/>
            <person name="Teixeira Mde M."/>
            <person name="Diniz Maia Mde M."/>
            <person name="Goldman M.H."/>
            <person name="Cruz Schneider M.P."/>
            <person name="Felipe M.S."/>
            <person name="Hungria M."/>
            <person name="Nicolas M.F."/>
            <person name="Pereira M."/>
            <person name="Montes M.A."/>
            <person name="Cantao M.E."/>
            <person name="Vincentz M."/>
            <person name="Rafael M.S."/>
            <person name="Silverman N."/>
            <person name="Stoco P.H."/>
            <person name="Souza R.C."/>
            <person name="Vicentini R."/>
            <person name="Gazzinelli R.T."/>
            <person name="Neves Rde O."/>
            <person name="Silva R."/>
            <person name="Astolfi-Filho S."/>
            <person name="Maciel T.E."/>
            <person name="Urmenyi T.P."/>
            <person name="Tadei W.P."/>
            <person name="Camargo E.P."/>
            <person name="de Vasconcelos A.T."/>
        </authorList>
    </citation>
    <scope>NUCLEOTIDE SEQUENCE</scope>
</reference>
<dbReference type="InterPro" id="IPR036508">
    <property type="entry name" value="Chitin-bd_dom_sf"/>
</dbReference>
<accession>W5JH96</accession>
<dbReference type="PANTHER" id="PTHR23301">
    <property type="entry name" value="CHITIN BINDING PERITROPHIN-A"/>
    <property type="match status" value="1"/>
</dbReference>
<dbReference type="PROSITE" id="PS50940">
    <property type="entry name" value="CHIT_BIND_II"/>
    <property type="match status" value="1"/>
</dbReference>
<keyword evidence="5" id="KW-0325">Glycoprotein</keyword>
<reference evidence="8" key="2">
    <citation type="submission" date="2010-05" db="EMBL/GenBank/DDBJ databases">
        <authorList>
            <person name="Almeida L.G."/>
            <person name="Nicolas M.F."/>
            <person name="Souza R.C."/>
            <person name="Vasconcelos A.T.R."/>
        </authorList>
    </citation>
    <scope>NUCLEOTIDE SEQUENCE</scope>
</reference>
<dbReference type="Gene3D" id="2.170.140.10">
    <property type="entry name" value="Chitin binding domain"/>
    <property type="match status" value="1"/>
</dbReference>
<dbReference type="EnsemblMetazoa" id="ADAC006015-RA">
    <property type="protein sequence ID" value="ADAC006015-PA"/>
    <property type="gene ID" value="ADAC006015"/>
</dbReference>
<dbReference type="eggNOG" id="ENOG502T8IY">
    <property type="taxonomic scope" value="Eukaryota"/>
</dbReference>
<evidence type="ECO:0000313" key="9">
    <source>
        <dbReference type="EnsemblMetazoa" id="ADAC006015-PA"/>
    </source>
</evidence>
<dbReference type="HOGENOM" id="CLU_167799_1_0_1"/>
<name>W5JH96_ANODA</name>
<dbReference type="STRING" id="43151.W5JH96"/>
<dbReference type="PANTHER" id="PTHR23301:SF0">
    <property type="entry name" value="CHITIN-BINDING TYPE-2 DOMAIN-CONTAINING PROTEIN-RELATED"/>
    <property type="match status" value="1"/>
</dbReference>
<evidence type="ECO:0000256" key="3">
    <source>
        <dbReference type="ARBA" id="ARBA00022737"/>
    </source>
</evidence>
<evidence type="ECO:0000256" key="4">
    <source>
        <dbReference type="ARBA" id="ARBA00023157"/>
    </source>
</evidence>
<feature type="signal peptide" evidence="6">
    <location>
        <begin position="1"/>
        <end position="19"/>
    </location>
</feature>
<evidence type="ECO:0000313" key="10">
    <source>
        <dbReference type="Proteomes" id="UP000000673"/>
    </source>
</evidence>
<dbReference type="Proteomes" id="UP000000673">
    <property type="component" value="Unassembled WGS sequence"/>
</dbReference>
<feature type="chain" id="PRO_5010155465" description="Chitin-binding type-2 domain-containing protein" evidence="6">
    <location>
        <begin position="20"/>
        <end position="83"/>
    </location>
</feature>
<keyword evidence="10" id="KW-1185">Reference proteome</keyword>
<evidence type="ECO:0000256" key="2">
    <source>
        <dbReference type="ARBA" id="ARBA00022729"/>
    </source>
</evidence>
<keyword evidence="2 6" id="KW-0732">Signal</keyword>
<proteinExistence type="predicted"/>
<dbReference type="AlphaFoldDB" id="W5JH96"/>
<reference evidence="9" key="4">
    <citation type="submission" date="2015-06" db="UniProtKB">
        <authorList>
            <consortium name="EnsemblMetazoa"/>
        </authorList>
    </citation>
    <scope>IDENTIFICATION</scope>
</reference>
<dbReference type="GO" id="GO:0008061">
    <property type="term" value="F:chitin binding"/>
    <property type="evidence" value="ECO:0007669"/>
    <property type="project" value="UniProtKB-KW"/>
</dbReference>
<dbReference type="EMBL" id="ADMH02001500">
    <property type="protein sequence ID" value="ETN62295.1"/>
    <property type="molecule type" value="Genomic_DNA"/>
</dbReference>
<keyword evidence="1" id="KW-0147">Chitin-binding</keyword>
<evidence type="ECO:0000259" key="7">
    <source>
        <dbReference type="PROSITE" id="PS50940"/>
    </source>
</evidence>
<dbReference type="Pfam" id="PF01607">
    <property type="entry name" value="CBM_14"/>
    <property type="match status" value="1"/>
</dbReference>
<protein>
    <recommendedName>
        <fullName evidence="7">Chitin-binding type-2 domain-containing protein</fullName>
    </recommendedName>
</protein>
<keyword evidence="3" id="KW-0677">Repeat</keyword>
<keyword evidence="4" id="KW-1015">Disulfide bond</keyword>
<dbReference type="InterPro" id="IPR051940">
    <property type="entry name" value="Chitin_bind-dev_reg"/>
</dbReference>
<dbReference type="InterPro" id="IPR002557">
    <property type="entry name" value="Chitin-bd_dom"/>
</dbReference>
<sequence length="83" mass="9283">MKGIAVLVLIGMLAAAAYAAETEQICPEHDDIFNPVHFPHPTNCEKFYKCYNGQKFEIDCPAGLHWSIDKDYCDYPEEAGCAI</sequence>
<reference evidence="8 10" key="1">
    <citation type="journal article" date="2010" name="BMC Genomics">
        <title>Combination of measures distinguishes pre-miRNAs from other stem-loops in the genome of the newly sequenced Anopheles darlingi.</title>
        <authorList>
            <person name="Mendes N.D."/>
            <person name="Freitas A.T."/>
            <person name="Vasconcelos A.T."/>
            <person name="Sagot M.F."/>
        </authorList>
    </citation>
    <scope>NUCLEOTIDE SEQUENCE</scope>
</reference>
<evidence type="ECO:0000256" key="6">
    <source>
        <dbReference type="SAM" id="SignalP"/>
    </source>
</evidence>